<dbReference type="HOGENOM" id="CLU_705373_0_0_6"/>
<evidence type="ECO:0008006" key="4">
    <source>
        <dbReference type="Google" id="ProtNLM"/>
    </source>
</evidence>
<dbReference type="PATRIC" id="fig|1265313.6.peg.976"/>
<dbReference type="AlphaFoldDB" id="A0A095XXF5"/>
<feature type="transmembrane region" description="Helical" evidence="1">
    <location>
        <begin position="321"/>
        <end position="347"/>
    </location>
</feature>
<feature type="transmembrane region" description="Helical" evidence="1">
    <location>
        <begin position="209"/>
        <end position="229"/>
    </location>
</feature>
<accession>A0A095XXF5</accession>
<name>A0A095XXF5_9GAMM</name>
<keyword evidence="3" id="KW-1185">Reference proteome</keyword>
<dbReference type="RefSeq" id="WP_052094831.1">
    <property type="nucleotide sequence ID" value="NZ_KN234785.1"/>
</dbReference>
<dbReference type="Pfam" id="PF13795">
    <property type="entry name" value="HupE_UreJ_2"/>
    <property type="match status" value="1"/>
</dbReference>
<proteinExistence type="predicted"/>
<feature type="transmembrane region" description="Helical" evidence="1">
    <location>
        <begin position="236"/>
        <end position="255"/>
    </location>
</feature>
<keyword evidence="1" id="KW-1133">Transmembrane helix</keyword>
<protein>
    <recommendedName>
        <fullName evidence="4">HupE/UreJ family protein</fullName>
    </recommendedName>
</protein>
<feature type="transmembrane region" description="Helical" evidence="1">
    <location>
        <begin position="359"/>
        <end position="376"/>
    </location>
</feature>
<comment type="caution">
    <text evidence="2">The sequence shown here is derived from an EMBL/GenBank/DDBJ whole genome shotgun (WGS) entry which is preliminary data.</text>
</comment>
<evidence type="ECO:0000256" key="1">
    <source>
        <dbReference type="SAM" id="Phobius"/>
    </source>
</evidence>
<keyword evidence="1" id="KW-0472">Membrane</keyword>
<sequence length="379" mass="41535">MARPLLLSGGFLLIVFCAFAVPARAHLLNMTEVRVEVDGASRVRVLLELDLTREFGSSAAYFRFSQRPPGELLEAPLSERWARLASAIEVRQPGAEDAPPVSLQVAAVRAPVDFEAGDFESPFVWPRTEVELTGTVDRRFPVQLVFSNRFRFEEPIATRMVDTATDLRRSRWLVANQGSPRLPLAPVAGEESTVATPWAELWSYGRAGFMHILPLGLDHLVFVLLLFLAAHSLRDLVLQVSVFTVAHSVTLALASYRVVEVPAALVEPLIALSIAWVAVENLRRPRPGAARLAVVFAFGLLHGLGFASALADLALPQSHTLLVLLAFNGGVEVGQLTFLAGLAVLLGWYRQARAYRRRVVVPLSALSALLAGFWLVQRL</sequence>
<keyword evidence="1" id="KW-0812">Transmembrane</keyword>
<dbReference type="eggNOG" id="COG2370">
    <property type="taxonomic scope" value="Bacteria"/>
</dbReference>
<reference evidence="2 3" key="1">
    <citation type="journal article" date="2014" name="Genome Announc.">
        <title>Genome Sequence of Gammaproteobacterial Pseudohaliea rubra Type Strain DSM 19751, Isolated from Coastal Seawater of the Mediterranean Sea.</title>
        <authorList>
            <person name="Spring S."/>
            <person name="Fiebig A."/>
            <person name="Riedel T."/>
            <person name="Goker M."/>
            <person name="Klenk H.P."/>
        </authorList>
    </citation>
    <scope>NUCLEOTIDE SEQUENCE [LARGE SCALE GENOMIC DNA]</scope>
    <source>
        <strain evidence="2 3">DSM 19751</strain>
    </source>
</reference>
<dbReference type="OrthoDB" id="9808870at2"/>
<dbReference type="Proteomes" id="UP000029640">
    <property type="component" value="Unassembled WGS sequence"/>
</dbReference>
<dbReference type="EMBL" id="AUVB01000027">
    <property type="protein sequence ID" value="KGE04406.1"/>
    <property type="molecule type" value="Genomic_DNA"/>
</dbReference>
<organism evidence="2 3">
    <name type="scientific">Pseudohaliea rubra DSM 19751</name>
    <dbReference type="NCBI Taxonomy" id="1265313"/>
    <lineage>
        <taxon>Bacteria</taxon>
        <taxon>Pseudomonadati</taxon>
        <taxon>Pseudomonadota</taxon>
        <taxon>Gammaproteobacteria</taxon>
        <taxon>Cellvibrionales</taxon>
        <taxon>Halieaceae</taxon>
        <taxon>Pseudohaliea</taxon>
    </lineage>
</organism>
<dbReference type="InterPro" id="IPR032809">
    <property type="entry name" value="Put_HupE_UreJ"/>
</dbReference>
<gene>
    <name evidence="2" type="ORF">HRUBRA_00990</name>
</gene>
<feature type="transmembrane region" description="Helical" evidence="1">
    <location>
        <begin position="261"/>
        <end position="279"/>
    </location>
</feature>
<evidence type="ECO:0000313" key="3">
    <source>
        <dbReference type="Proteomes" id="UP000029640"/>
    </source>
</evidence>
<feature type="transmembrane region" description="Helical" evidence="1">
    <location>
        <begin position="291"/>
        <end position="315"/>
    </location>
</feature>
<evidence type="ECO:0000313" key="2">
    <source>
        <dbReference type="EMBL" id="KGE04406.1"/>
    </source>
</evidence>
<dbReference type="STRING" id="1265313.HRUBRA_00990"/>